<dbReference type="GO" id="GO:0003746">
    <property type="term" value="F:translation elongation factor activity"/>
    <property type="evidence" value="ECO:0007669"/>
    <property type="project" value="UniProtKB-KW"/>
</dbReference>
<dbReference type="GO" id="GO:0032790">
    <property type="term" value="P:ribosome disassembly"/>
    <property type="evidence" value="ECO:0007669"/>
    <property type="project" value="TreeGrafter"/>
</dbReference>
<dbReference type="InterPro" id="IPR009000">
    <property type="entry name" value="Transl_B-barrel_sf"/>
</dbReference>
<dbReference type="Gene3D" id="3.40.50.300">
    <property type="entry name" value="P-loop containing nucleotide triphosphate hydrolases"/>
    <property type="match status" value="1"/>
</dbReference>
<evidence type="ECO:0000256" key="1">
    <source>
        <dbReference type="ARBA" id="ARBA00022741"/>
    </source>
</evidence>
<proteinExistence type="predicted"/>
<evidence type="ECO:0000256" key="2">
    <source>
        <dbReference type="ARBA" id="ARBA00023134"/>
    </source>
</evidence>
<dbReference type="EMBL" id="DVOH01000057">
    <property type="protein sequence ID" value="HIV00868.1"/>
    <property type="molecule type" value="Genomic_DNA"/>
</dbReference>
<evidence type="ECO:0000313" key="5">
    <source>
        <dbReference type="Proteomes" id="UP000886891"/>
    </source>
</evidence>
<dbReference type="InterPro" id="IPR035649">
    <property type="entry name" value="EFG_V"/>
</dbReference>
<accession>A0A9D1ND04</accession>
<dbReference type="InterPro" id="IPR027417">
    <property type="entry name" value="P-loop_NTPase"/>
</dbReference>
<dbReference type="InterPro" id="IPR000640">
    <property type="entry name" value="EFG_V-like"/>
</dbReference>
<dbReference type="PANTHER" id="PTHR43261">
    <property type="entry name" value="TRANSLATION ELONGATION FACTOR G-RELATED"/>
    <property type="match status" value="1"/>
</dbReference>
<dbReference type="SMART" id="SM00889">
    <property type="entry name" value="EFG_IV"/>
    <property type="match status" value="1"/>
</dbReference>
<dbReference type="SUPFAM" id="SSF52540">
    <property type="entry name" value="P-loop containing nucleoside triphosphate hydrolases"/>
    <property type="match status" value="1"/>
</dbReference>
<dbReference type="FunFam" id="3.30.70.240:FF:000001">
    <property type="entry name" value="Elongation factor G"/>
    <property type="match status" value="1"/>
</dbReference>
<dbReference type="InterPro" id="IPR020568">
    <property type="entry name" value="Ribosomal_Su5_D2-typ_SF"/>
</dbReference>
<dbReference type="AlphaFoldDB" id="A0A9D1ND04"/>
<gene>
    <name evidence="4" type="ORF">IAB14_07135</name>
</gene>
<dbReference type="NCBIfam" id="NF009381">
    <property type="entry name" value="PRK12740.1-5"/>
    <property type="match status" value="1"/>
</dbReference>
<dbReference type="Gene3D" id="3.30.230.10">
    <property type="match status" value="1"/>
</dbReference>
<dbReference type="Gene3D" id="3.30.70.870">
    <property type="entry name" value="Elongation Factor G (Translational Gtpase), domain 3"/>
    <property type="match status" value="1"/>
</dbReference>
<dbReference type="Pfam" id="PF03764">
    <property type="entry name" value="EFG_IV"/>
    <property type="match status" value="1"/>
</dbReference>
<dbReference type="SMART" id="SM00838">
    <property type="entry name" value="EFG_C"/>
    <property type="match status" value="1"/>
</dbReference>
<dbReference type="InterPro" id="IPR047872">
    <property type="entry name" value="EFG_IV"/>
</dbReference>
<evidence type="ECO:0000313" key="4">
    <source>
        <dbReference type="EMBL" id="HIV00868.1"/>
    </source>
</evidence>
<dbReference type="InterPro" id="IPR041095">
    <property type="entry name" value="EFG_II"/>
</dbReference>
<dbReference type="CDD" id="cd04088">
    <property type="entry name" value="EFG_mtEFG_II"/>
    <property type="match status" value="1"/>
</dbReference>
<dbReference type="SUPFAM" id="SSF54980">
    <property type="entry name" value="EF-G C-terminal domain-like"/>
    <property type="match status" value="2"/>
</dbReference>
<sequence length="687" mass="74652">MAVFHKEKIRNIALIGHSGEGKTSLLEAILYTTKAIDRLGKVDEGSSVSDYDQEEISRRMSISLSMAYTTYKDYKINILDVPGFFDFEGELVAALSVADGAIVVTGATGTLSVGAEKAIDYCLEQGIATMVWVNGVNRENSDYLKTVEAIKERYGNKIVKIELPIMEGNVMKGFVDVLEGKAFDDKKNEIAIPANLQDAYAEAEAELLEAAAESSDELLEKFFGGEALTGDEKRSGIKARTVSAEIIPVLAGVAIGNCNITNLLDHIVAMFPAADEVKAKPYTKLGDGSKGELIVSEDGKFAAQVFKTIVDPFVGKLLMFKVYRGKIASGDTAYNSRADETEKISALYILRGKKQDGVDALYAGDIGALAKLNYTSTGDTLCDPSEKIAFDAIDFPLPVIAMAVSAVDKNSEEKVIAGFTKLLEEDSTFKLEKNAETNEMLISGLGEMQLDILCKKVKNKFGVEAILKEPRISYRETIKKKVEAEGKHKKQSGGAGQFGQCTIRFEPGAADGEFEFVDEVVGGVIPRQYIPAVEKGLREAIKKGILAGYPMVNLKCTVFDGKYHPVDSKEIAFITAAKLAYADGLAKANPVFLEPIMTVKVTVPESYMGDILGDLNKRRGRILGMDTVDGKSVINAEVPQGEMARYATDLRSMTQGRGKFVMTFERYEEVPSTLAAKIIEDAKKAQA</sequence>
<dbReference type="GO" id="GO:0005525">
    <property type="term" value="F:GTP binding"/>
    <property type="evidence" value="ECO:0007669"/>
    <property type="project" value="UniProtKB-KW"/>
</dbReference>
<dbReference type="Proteomes" id="UP000886891">
    <property type="component" value="Unassembled WGS sequence"/>
</dbReference>
<dbReference type="CDD" id="cd01434">
    <property type="entry name" value="EFG_mtEFG1_IV"/>
    <property type="match status" value="1"/>
</dbReference>
<keyword evidence="1" id="KW-0547">Nucleotide-binding</keyword>
<dbReference type="InterPro" id="IPR053905">
    <property type="entry name" value="EF-G-like_DII"/>
</dbReference>
<dbReference type="NCBIfam" id="NF009891">
    <property type="entry name" value="PRK13351.1-1"/>
    <property type="match status" value="1"/>
</dbReference>
<dbReference type="PROSITE" id="PS51722">
    <property type="entry name" value="G_TR_2"/>
    <property type="match status" value="1"/>
</dbReference>
<dbReference type="NCBIfam" id="TIGR00231">
    <property type="entry name" value="small_GTP"/>
    <property type="match status" value="1"/>
</dbReference>
<feature type="domain" description="Tr-type G" evidence="3">
    <location>
        <begin position="7"/>
        <end position="275"/>
    </location>
</feature>
<comment type="caution">
    <text evidence="4">The sequence shown here is derived from an EMBL/GenBank/DDBJ whole genome shotgun (WGS) entry which is preliminary data.</text>
</comment>
<dbReference type="NCBIfam" id="NF009379">
    <property type="entry name" value="PRK12740.1-3"/>
    <property type="match status" value="1"/>
</dbReference>
<dbReference type="PANTHER" id="PTHR43261:SF6">
    <property type="entry name" value="ELONGATION FACTOR G-LIKE PROTEIN"/>
    <property type="match status" value="1"/>
</dbReference>
<dbReference type="GO" id="GO:0003924">
    <property type="term" value="F:GTPase activity"/>
    <property type="evidence" value="ECO:0007669"/>
    <property type="project" value="InterPro"/>
</dbReference>
<reference evidence="4" key="1">
    <citation type="submission" date="2020-10" db="EMBL/GenBank/DDBJ databases">
        <authorList>
            <person name="Gilroy R."/>
        </authorList>
    </citation>
    <scope>NUCLEOTIDE SEQUENCE</scope>
    <source>
        <strain evidence="4">23406</strain>
    </source>
</reference>
<organism evidence="4 5">
    <name type="scientific">Candidatus Stercoripulliclostridium merdipullorum</name>
    <dbReference type="NCBI Taxonomy" id="2840952"/>
    <lineage>
        <taxon>Bacteria</taxon>
        <taxon>Bacillati</taxon>
        <taxon>Bacillota</taxon>
        <taxon>Clostridia</taxon>
        <taxon>Eubacteriales</taxon>
        <taxon>Candidatus Stercoripulliclostridium</taxon>
    </lineage>
</organism>
<dbReference type="FunFam" id="3.30.230.10:FF:000003">
    <property type="entry name" value="Elongation factor G"/>
    <property type="match status" value="1"/>
</dbReference>
<protein>
    <submittedName>
        <fullName evidence="4">Elongation factor G</fullName>
    </submittedName>
</protein>
<dbReference type="CDD" id="cd03713">
    <property type="entry name" value="EFG_mtEFG_C"/>
    <property type="match status" value="1"/>
</dbReference>
<name>A0A9D1ND04_9FIRM</name>
<dbReference type="InterPro" id="IPR005225">
    <property type="entry name" value="Small_GTP-bd"/>
</dbReference>
<dbReference type="Gene3D" id="3.30.70.240">
    <property type="match status" value="1"/>
</dbReference>
<dbReference type="SUPFAM" id="SSF50447">
    <property type="entry name" value="Translation proteins"/>
    <property type="match status" value="1"/>
</dbReference>
<dbReference type="InterPro" id="IPR000795">
    <property type="entry name" value="T_Tr_GTP-bd_dom"/>
</dbReference>
<keyword evidence="4" id="KW-0251">Elongation factor</keyword>
<dbReference type="SUPFAM" id="SSF54211">
    <property type="entry name" value="Ribosomal protein S5 domain 2-like"/>
    <property type="match status" value="1"/>
</dbReference>
<evidence type="ECO:0000259" key="3">
    <source>
        <dbReference type="PROSITE" id="PS51722"/>
    </source>
</evidence>
<dbReference type="Pfam" id="PF14492">
    <property type="entry name" value="EFG_III"/>
    <property type="match status" value="1"/>
</dbReference>
<keyword evidence="2" id="KW-0342">GTP-binding</keyword>
<keyword evidence="4" id="KW-0648">Protein biosynthesis</keyword>
<dbReference type="PRINTS" id="PR00315">
    <property type="entry name" value="ELONGATNFCT"/>
</dbReference>
<reference evidence="4" key="2">
    <citation type="journal article" date="2021" name="PeerJ">
        <title>Extensive microbial diversity within the chicken gut microbiome revealed by metagenomics and culture.</title>
        <authorList>
            <person name="Gilroy R."/>
            <person name="Ravi A."/>
            <person name="Getino M."/>
            <person name="Pursley I."/>
            <person name="Horton D.L."/>
            <person name="Alikhan N.F."/>
            <person name="Baker D."/>
            <person name="Gharbi K."/>
            <person name="Hall N."/>
            <person name="Watson M."/>
            <person name="Adriaenssens E.M."/>
            <person name="Foster-Nyarko E."/>
            <person name="Jarju S."/>
            <person name="Secka A."/>
            <person name="Antonio M."/>
            <person name="Oren A."/>
            <person name="Chaudhuri R.R."/>
            <person name="La Ragione R."/>
            <person name="Hildebrand F."/>
            <person name="Pallen M.J."/>
        </authorList>
    </citation>
    <scope>NUCLEOTIDE SEQUENCE</scope>
    <source>
        <strain evidence="4">23406</strain>
    </source>
</reference>
<dbReference type="InterPro" id="IPR035647">
    <property type="entry name" value="EFG_III/V"/>
</dbReference>
<dbReference type="Gene3D" id="2.40.30.10">
    <property type="entry name" value="Translation factors"/>
    <property type="match status" value="1"/>
</dbReference>
<dbReference type="Pfam" id="PF00679">
    <property type="entry name" value="EFG_C"/>
    <property type="match status" value="1"/>
</dbReference>
<dbReference type="Pfam" id="PF22042">
    <property type="entry name" value="EF-G_D2"/>
    <property type="match status" value="1"/>
</dbReference>
<dbReference type="Pfam" id="PF00009">
    <property type="entry name" value="GTP_EFTU"/>
    <property type="match status" value="1"/>
</dbReference>
<dbReference type="InterPro" id="IPR014721">
    <property type="entry name" value="Ribsml_uS5_D2-typ_fold_subgr"/>
</dbReference>
<dbReference type="InterPro" id="IPR005517">
    <property type="entry name" value="Transl_elong_EFG/EF2_IV"/>
</dbReference>